<evidence type="ECO:0000256" key="2">
    <source>
        <dbReference type="SAM" id="MobiDB-lite"/>
    </source>
</evidence>
<name>A0ABV2DGH8_9HYPH</name>
<evidence type="ECO:0000313" key="5">
    <source>
        <dbReference type="Proteomes" id="UP001548832"/>
    </source>
</evidence>
<feature type="compositionally biased region" description="Low complexity" evidence="2">
    <location>
        <begin position="14"/>
        <end position="29"/>
    </location>
</feature>
<comment type="caution">
    <text evidence="4">The sequence shown here is derived from an EMBL/GenBank/DDBJ whole genome shotgun (WGS) entry which is preliminary data.</text>
</comment>
<dbReference type="Gene3D" id="3.50.50.60">
    <property type="entry name" value="FAD/NAD(P)-binding domain"/>
    <property type="match status" value="1"/>
</dbReference>
<dbReference type="SUPFAM" id="SSF51971">
    <property type="entry name" value="Nucleotide-binding domain"/>
    <property type="match status" value="1"/>
</dbReference>
<evidence type="ECO:0000256" key="1">
    <source>
        <dbReference type="ARBA" id="ARBA00023002"/>
    </source>
</evidence>
<feature type="domain" description="FAD dependent oxidoreductase" evidence="3">
    <location>
        <begin position="69"/>
        <end position="173"/>
    </location>
</feature>
<dbReference type="Gene3D" id="3.30.9.10">
    <property type="entry name" value="D-Amino Acid Oxidase, subunit A, domain 2"/>
    <property type="match status" value="1"/>
</dbReference>
<dbReference type="EMBL" id="JBEWSZ010000001">
    <property type="protein sequence ID" value="MET2828523.1"/>
    <property type="molecule type" value="Genomic_DNA"/>
</dbReference>
<dbReference type="Proteomes" id="UP001548832">
    <property type="component" value="Unassembled WGS sequence"/>
</dbReference>
<dbReference type="RefSeq" id="WP_354460523.1">
    <property type="nucleotide sequence ID" value="NZ_JBEWSZ010000001.1"/>
</dbReference>
<proteinExistence type="predicted"/>
<keyword evidence="5" id="KW-1185">Reference proteome</keyword>
<dbReference type="InterPro" id="IPR006076">
    <property type="entry name" value="FAD-dep_OxRdtase"/>
</dbReference>
<dbReference type="InterPro" id="IPR036188">
    <property type="entry name" value="FAD/NAD-bd_sf"/>
</dbReference>
<organism evidence="4 5">
    <name type="scientific">Mesorhizobium shangrilense</name>
    <dbReference type="NCBI Taxonomy" id="460060"/>
    <lineage>
        <taxon>Bacteria</taxon>
        <taxon>Pseudomonadati</taxon>
        <taxon>Pseudomonadota</taxon>
        <taxon>Alphaproteobacteria</taxon>
        <taxon>Hyphomicrobiales</taxon>
        <taxon>Phyllobacteriaceae</taxon>
        <taxon>Mesorhizobium</taxon>
    </lineage>
</organism>
<feature type="region of interest" description="Disordered" evidence="2">
    <location>
        <begin position="1"/>
        <end position="29"/>
    </location>
</feature>
<gene>
    <name evidence="4" type="ORF">ABVQ20_16185</name>
</gene>
<reference evidence="4 5" key="1">
    <citation type="submission" date="2024-06" db="EMBL/GenBank/DDBJ databases">
        <authorList>
            <person name="Kim D.-U."/>
        </authorList>
    </citation>
    <scope>NUCLEOTIDE SEQUENCE [LARGE SCALE GENOMIC DNA]</scope>
    <source>
        <strain evidence="4 5">KACC15460</strain>
    </source>
</reference>
<protein>
    <submittedName>
        <fullName evidence="4">FAD-dependent oxidoreductase</fullName>
    </submittedName>
</protein>
<sequence length="196" mass="21421">MAFRGTRIARRRYQPCSTSTSSTTNCSQPTSTLSIRCGIRFHARALGHLHTHGAQARLPQALPSRPPSRQAVVDVAASALYCPMTQGLRLTTGAEIARFPLVKTPRQLVRAERMAREAIDFGEAVEPEPWAGWRPCMPDMLPVVGAVPEKPGLWCNFGHGHQGFTLGPSSARLFLVLVHGRAEDKLSQAVSPGRYL</sequence>
<evidence type="ECO:0000259" key="3">
    <source>
        <dbReference type="Pfam" id="PF01266"/>
    </source>
</evidence>
<evidence type="ECO:0000313" key="4">
    <source>
        <dbReference type="EMBL" id="MET2828523.1"/>
    </source>
</evidence>
<keyword evidence="1" id="KW-0560">Oxidoreductase</keyword>
<dbReference type="Pfam" id="PF01266">
    <property type="entry name" value="DAO"/>
    <property type="match status" value="1"/>
</dbReference>
<accession>A0ABV2DGH8</accession>